<dbReference type="AlphaFoldDB" id="A0AA48GTB7"/>
<dbReference type="PANTHER" id="PTHR33164">
    <property type="entry name" value="TRANSCRIPTIONAL REGULATOR, MARR FAMILY"/>
    <property type="match status" value="1"/>
</dbReference>
<dbReference type="GO" id="GO:0003700">
    <property type="term" value="F:DNA-binding transcription factor activity"/>
    <property type="evidence" value="ECO:0007669"/>
    <property type="project" value="InterPro"/>
</dbReference>
<proteinExistence type="predicted"/>
<dbReference type="RefSeq" id="WP_243333225.1">
    <property type="nucleotide sequence ID" value="NZ_AP027081.1"/>
</dbReference>
<keyword evidence="3" id="KW-1185">Reference proteome</keyword>
<dbReference type="EMBL" id="AP027081">
    <property type="protein sequence ID" value="BDU77334.1"/>
    <property type="molecule type" value="Genomic_DNA"/>
</dbReference>
<dbReference type="InterPro" id="IPR000835">
    <property type="entry name" value="HTH_MarR-typ"/>
</dbReference>
<dbReference type="InterPro" id="IPR011991">
    <property type="entry name" value="ArsR-like_HTH"/>
</dbReference>
<dbReference type="SUPFAM" id="SSF46785">
    <property type="entry name" value="Winged helix' DNA-binding domain"/>
    <property type="match status" value="1"/>
</dbReference>
<dbReference type="PANTHER" id="PTHR33164:SF43">
    <property type="entry name" value="HTH-TYPE TRANSCRIPTIONAL REPRESSOR YETL"/>
    <property type="match status" value="1"/>
</dbReference>
<dbReference type="Pfam" id="PF12802">
    <property type="entry name" value="MarR_2"/>
    <property type="match status" value="1"/>
</dbReference>
<dbReference type="InterPro" id="IPR036390">
    <property type="entry name" value="WH_DNA-bd_sf"/>
</dbReference>
<evidence type="ECO:0000259" key="1">
    <source>
        <dbReference type="PROSITE" id="PS50995"/>
    </source>
</evidence>
<accession>A0AA48GTB7</accession>
<name>A0AA48GTB7_9BACT</name>
<dbReference type="PRINTS" id="PR00598">
    <property type="entry name" value="HTHMARR"/>
</dbReference>
<dbReference type="CDD" id="cd00090">
    <property type="entry name" value="HTH_ARSR"/>
    <property type="match status" value="1"/>
</dbReference>
<dbReference type="InterPro" id="IPR036388">
    <property type="entry name" value="WH-like_DNA-bd_sf"/>
</dbReference>
<organism evidence="2 3">
    <name type="scientific">Mesoterricola sediminis</name>
    <dbReference type="NCBI Taxonomy" id="2927980"/>
    <lineage>
        <taxon>Bacteria</taxon>
        <taxon>Pseudomonadati</taxon>
        <taxon>Acidobacteriota</taxon>
        <taxon>Holophagae</taxon>
        <taxon>Holophagales</taxon>
        <taxon>Holophagaceae</taxon>
        <taxon>Mesoterricola</taxon>
    </lineage>
</organism>
<sequence>MLTVVRSRLRQVSWRLLAPYGVTPQQYQVLRVLSDAPGLCHSDLAGALGLDKPTATRILQNLRRKGWVEARACPGHGRRLHLELTEAGLALVGRLDAFRKTVREGLEADMSPAERQAVRDLLFKLKLNLDRLDEVPVIERP</sequence>
<dbReference type="KEGG" id="msea:METESE_22920"/>
<dbReference type="Gene3D" id="1.10.10.10">
    <property type="entry name" value="Winged helix-like DNA-binding domain superfamily/Winged helix DNA-binding domain"/>
    <property type="match status" value="1"/>
</dbReference>
<dbReference type="PROSITE" id="PS50995">
    <property type="entry name" value="HTH_MARR_2"/>
    <property type="match status" value="1"/>
</dbReference>
<evidence type="ECO:0000313" key="2">
    <source>
        <dbReference type="EMBL" id="BDU77334.1"/>
    </source>
</evidence>
<evidence type="ECO:0000313" key="3">
    <source>
        <dbReference type="Proteomes" id="UP001228113"/>
    </source>
</evidence>
<dbReference type="SMART" id="SM00347">
    <property type="entry name" value="HTH_MARR"/>
    <property type="match status" value="1"/>
</dbReference>
<dbReference type="Proteomes" id="UP001228113">
    <property type="component" value="Chromosome"/>
</dbReference>
<dbReference type="InterPro" id="IPR039422">
    <property type="entry name" value="MarR/SlyA-like"/>
</dbReference>
<dbReference type="GO" id="GO:0006950">
    <property type="term" value="P:response to stress"/>
    <property type="evidence" value="ECO:0007669"/>
    <property type="project" value="TreeGrafter"/>
</dbReference>
<protein>
    <recommendedName>
        <fullName evidence="1">HTH marR-type domain-containing protein</fullName>
    </recommendedName>
</protein>
<gene>
    <name evidence="2" type="ORF">METESE_22920</name>
</gene>
<feature type="domain" description="HTH marR-type" evidence="1">
    <location>
        <begin position="1"/>
        <end position="127"/>
    </location>
</feature>
<reference evidence="2" key="1">
    <citation type="journal article" date="2023" name="Int. J. Syst. Evol. Microbiol.">
        <title>Mesoterricola silvestris gen. nov., sp. nov., Mesoterricola sediminis sp. nov., Geothrix oryzae sp. nov., Geothrix edaphica sp. nov., Geothrix rubra sp. nov., and Geothrix limicola sp. nov., six novel members of Acidobacteriota isolated from soils.</title>
        <authorList>
            <person name="Itoh H."/>
            <person name="Sugisawa Y."/>
            <person name="Mise K."/>
            <person name="Xu Z."/>
            <person name="Kuniyasu M."/>
            <person name="Ushijima N."/>
            <person name="Kawano K."/>
            <person name="Kobayashi E."/>
            <person name="Shiratori Y."/>
            <person name="Masuda Y."/>
            <person name="Senoo K."/>
        </authorList>
    </citation>
    <scope>NUCLEOTIDE SEQUENCE</scope>
    <source>
        <strain evidence="2">W786</strain>
    </source>
</reference>